<dbReference type="PANTHER" id="PTHR10516:SF443">
    <property type="entry name" value="FK506-BINDING PROTEIN 59-RELATED"/>
    <property type="match status" value="1"/>
</dbReference>
<dbReference type="GO" id="GO:0003755">
    <property type="term" value="F:peptidyl-prolyl cis-trans isomerase activity"/>
    <property type="evidence" value="ECO:0007669"/>
    <property type="project" value="UniProtKB-KW"/>
</dbReference>
<evidence type="ECO:0000256" key="4">
    <source>
        <dbReference type="ARBA" id="ARBA00023235"/>
    </source>
</evidence>
<evidence type="ECO:0000256" key="5">
    <source>
        <dbReference type="PROSITE-ProRule" id="PRU00277"/>
    </source>
</evidence>
<comment type="catalytic activity">
    <reaction evidence="1 5">
        <text>[protein]-peptidylproline (omega=180) = [protein]-peptidylproline (omega=0)</text>
        <dbReference type="Rhea" id="RHEA:16237"/>
        <dbReference type="Rhea" id="RHEA-COMP:10747"/>
        <dbReference type="Rhea" id="RHEA-COMP:10748"/>
        <dbReference type="ChEBI" id="CHEBI:83833"/>
        <dbReference type="ChEBI" id="CHEBI:83834"/>
        <dbReference type="EC" id="5.2.1.8"/>
    </reaction>
</comment>
<dbReference type="SUPFAM" id="SSF54534">
    <property type="entry name" value="FKBP-like"/>
    <property type="match status" value="1"/>
</dbReference>
<feature type="domain" description="PPIase FKBP-type" evidence="6">
    <location>
        <begin position="22"/>
        <end position="116"/>
    </location>
</feature>
<dbReference type="InterPro" id="IPR046357">
    <property type="entry name" value="PPIase_dom_sf"/>
</dbReference>
<dbReference type="PhylomeDB" id="A0A0G4IE06"/>
<evidence type="ECO:0000259" key="6">
    <source>
        <dbReference type="PROSITE" id="PS50059"/>
    </source>
</evidence>
<dbReference type="PANTHER" id="PTHR10516">
    <property type="entry name" value="PEPTIDYL-PROLYL CIS-TRANS ISOMERASE"/>
    <property type="match status" value="1"/>
</dbReference>
<dbReference type="VEuPathDB" id="CryptoDB:Cvel_13597"/>
<evidence type="ECO:0000256" key="1">
    <source>
        <dbReference type="ARBA" id="ARBA00000971"/>
    </source>
</evidence>
<dbReference type="PROSITE" id="PS50059">
    <property type="entry name" value="FKBP_PPIASE"/>
    <property type="match status" value="1"/>
</dbReference>
<keyword evidence="4 5" id="KW-0413">Isomerase</keyword>
<organism evidence="7">
    <name type="scientific">Chromera velia CCMP2878</name>
    <dbReference type="NCBI Taxonomy" id="1169474"/>
    <lineage>
        <taxon>Eukaryota</taxon>
        <taxon>Sar</taxon>
        <taxon>Alveolata</taxon>
        <taxon>Colpodellida</taxon>
        <taxon>Chromeraceae</taxon>
        <taxon>Chromera</taxon>
    </lineage>
</organism>
<dbReference type="Pfam" id="PF00254">
    <property type="entry name" value="FKBP_C"/>
    <property type="match status" value="1"/>
</dbReference>
<gene>
    <name evidence="7" type="ORF">Cvel_13597</name>
</gene>
<dbReference type="EC" id="5.2.1.8" evidence="2 5"/>
<reference evidence="7" key="1">
    <citation type="submission" date="2014-11" db="EMBL/GenBank/DDBJ databases">
        <authorList>
            <person name="Otto D Thomas"/>
            <person name="Naeem Raeece"/>
        </authorList>
    </citation>
    <scope>NUCLEOTIDE SEQUENCE</scope>
</reference>
<proteinExistence type="predicted"/>
<dbReference type="InterPro" id="IPR001179">
    <property type="entry name" value="PPIase_FKBP_dom"/>
</dbReference>
<evidence type="ECO:0000256" key="3">
    <source>
        <dbReference type="ARBA" id="ARBA00023110"/>
    </source>
</evidence>
<dbReference type="GO" id="GO:0005737">
    <property type="term" value="C:cytoplasm"/>
    <property type="evidence" value="ECO:0007669"/>
    <property type="project" value="TreeGrafter"/>
</dbReference>
<evidence type="ECO:0000256" key="2">
    <source>
        <dbReference type="ARBA" id="ARBA00013194"/>
    </source>
</evidence>
<protein>
    <recommendedName>
        <fullName evidence="2 5">peptidylprolyl isomerase</fullName>
        <ecNumber evidence="2 5">5.2.1.8</ecNumber>
    </recommendedName>
</protein>
<keyword evidence="3 5" id="KW-0697">Rotamase</keyword>
<dbReference type="AlphaFoldDB" id="A0A0G4IE06"/>
<accession>A0A0G4IE06</accession>
<evidence type="ECO:0000313" key="7">
    <source>
        <dbReference type="EMBL" id="CEM55503.1"/>
    </source>
</evidence>
<dbReference type="Gene3D" id="3.10.50.40">
    <property type="match status" value="1"/>
</dbReference>
<dbReference type="InterPro" id="IPR050689">
    <property type="entry name" value="FKBP-type_PPIase"/>
</dbReference>
<name>A0A0G4IE06_9ALVE</name>
<sequence>MALKELQKEVLVEGSGKEVEKGNVVTCHALGQVLNPDGSLTKFWSTKDVNQQPFVFRVGEGQVIHGWDVAVIGMKEGEVAKMMIPANMGYGENGFPAWGIPPQADLCFEVQLLKVKGADSDDSS</sequence>
<dbReference type="EMBL" id="CDMZ01005882">
    <property type="protein sequence ID" value="CEM55503.1"/>
    <property type="molecule type" value="Genomic_DNA"/>
</dbReference>